<name>A0A8T2MZF8_9TELE</name>
<reference evidence="8" key="1">
    <citation type="thesis" date="2021" institute="BYU ScholarsArchive" country="Provo, UT, USA">
        <title>Applications of and Algorithms for Genome Assembly and Genomic Analyses with an Emphasis on Marine Teleosts.</title>
        <authorList>
            <person name="Pickett B.D."/>
        </authorList>
    </citation>
    <scope>NUCLEOTIDE SEQUENCE</scope>
    <source>
        <strain evidence="8">HI-2016</strain>
    </source>
</reference>
<evidence type="ECO:0000256" key="7">
    <source>
        <dbReference type="SAM" id="MobiDB-lite"/>
    </source>
</evidence>
<evidence type="ECO:0000256" key="2">
    <source>
        <dbReference type="ARBA" id="ARBA00011016"/>
    </source>
</evidence>
<evidence type="ECO:0000313" key="9">
    <source>
        <dbReference type="Proteomes" id="UP000824540"/>
    </source>
</evidence>
<keyword evidence="3" id="KW-0732">Signal</keyword>
<feature type="compositionally biased region" description="Low complexity" evidence="7">
    <location>
        <begin position="1593"/>
        <end position="1605"/>
    </location>
</feature>
<dbReference type="PANTHER" id="PTHR23412:SF6">
    <property type="entry name" value="MESOTHELIN"/>
    <property type="match status" value="1"/>
</dbReference>
<evidence type="ECO:0000256" key="6">
    <source>
        <dbReference type="ARBA" id="ARBA00023180"/>
    </source>
</evidence>
<dbReference type="InterPro" id="IPR026664">
    <property type="entry name" value="Stereocilin-rel"/>
</dbReference>
<proteinExistence type="inferred from homology"/>
<feature type="non-terminal residue" evidence="8">
    <location>
        <position position="1"/>
    </location>
</feature>
<dbReference type="InterPro" id="IPR012340">
    <property type="entry name" value="NA-bd_OB-fold"/>
</dbReference>
<dbReference type="GO" id="GO:0007160">
    <property type="term" value="P:cell-matrix adhesion"/>
    <property type="evidence" value="ECO:0007669"/>
    <property type="project" value="TreeGrafter"/>
</dbReference>
<organism evidence="8 9">
    <name type="scientific">Albula glossodonta</name>
    <name type="common">roundjaw bonefish</name>
    <dbReference type="NCBI Taxonomy" id="121402"/>
    <lineage>
        <taxon>Eukaryota</taxon>
        <taxon>Metazoa</taxon>
        <taxon>Chordata</taxon>
        <taxon>Craniata</taxon>
        <taxon>Vertebrata</taxon>
        <taxon>Euteleostomi</taxon>
        <taxon>Actinopterygii</taxon>
        <taxon>Neopterygii</taxon>
        <taxon>Teleostei</taxon>
        <taxon>Albuliformes</taxon>
        <taxon>Albulidae</taxon>
        <taxon>Albula</taxon>
    </lineage>
</organism>
<dbReference type="InterPro" id="IPR032245">
    <property type="entry name" value="RMI2"/>
</dbReference>
<evidence type="ECO:0000256" key="3">
    <source>
        <dbReference type="ARBA" id="ARBA00022729"/>
    </source>
</evidence>
<evidence type="ECO:0008006" key="10">
    <source>
        <dbReference type="Google" id="ProtNLM"/>
    </source>
</evidence>
<keyword evidence="6" id="KW-0325">Glycoprotein</keyword>
<comment type="caution">
    <text evidence="8">The sequence shown here is derived from an EMBL/GenBank/DDBJ whole genome shotgun (WGS) entry which is preliminary data.</text>
</comment>
<dbReference type="InterPro" id="IPR010335">
    <property type="entry name" value="Mesothelin"/>
</dbReference>
<gene>
    <name evidence="8" type="ORF">JZ751_012871</name>
</gene>
<protein>
    <recommendedName>
        <fullName evidence="10">Mesothelin-like protein</fullName>
    </recommendedName>
</protein>
<dbReference type="GO" id="GO:0009986">
    <property type="term" value="C:cell surface"/>
    <property type="evidence" value="ECO:0007669"/>
    <property type="project" value="TreeGrafter"/>
</dbReference>
<keyword evidence="4" id="KW-0130">Cell adhesion</keyword>
<evidence type="ECO:0000256" key="4">
    <source>
        <dbReference type="ARBA" id="ARBA00022889"/>
    </source>
</evidence>
<comment type="subcellular location">
    <subcellularLocation>
        <location evidence="1">Membrane</location>
    </subcellularLocation>
</comment>
<keyword evidence="9" id="KW-1185">Reference proteome</keyword>
<evidence type="ECO:0000313" key="8">
    <source>
        <dbReference type="EMBL" id="KAG9333284.1"/>
    </source>
</evidence>
<keyword evidence="5" id="KW-0472">Membrane</keyword>
<dbReference type="Gene3D" id="2.40.50.140">
    <property type="entry name" value="Nucleic acid-binding proteins"/>
    <property type="match status" value="1"/>
</dbReference>
<accession>A0A8T2MZF8</accession>
<dbReference type="Pfam" id="PF06060">
    <property type="entry name" value="Mesothelin"/>
    <property type="match status" value="2"/>
</dbReference>
<dbReference type="PANTHER" id="PTHR23412">
    <property type="entry name" value="STEREOCILIN RELATED"/>
    <property type="match status" value="1"/>
</dbReference>
<evidence type="ECO:0000256" key="5">
    <source>
        <dbReference type="ARBA" id="ARBA00023136"/>
    </source>
</evidence>
<dbReference type="Proteomes" id="UP000824540">
    <property type="component" value="Unassembled WGS sequence"/>
</dbReference>
<evidence type="ECO:0000256" key="1">
    <source>
        <dbReference type="ARBA" id="ARBA00004370"/>
    </source>
</evidence>
<dbReference type="SUPFAM" id="SSF48371">
    <property type="entry name" value="ARM repeat"/>
    <property type="match status" value="1"/>
</dbReference>
<dbReference type="EMBL" id="JAFBMS010000207">
    <property type="protein sequence ID" value="KAG9333284.1"/>
    <property type="molecule type" value="Genomic_DNA"/>
</dbReference>
<feature type="region of interest" description="Disordered" evidence="7">
    <location>
        <begin position="1591"/>
        <end position="1610"/>
    </location>
</feature>
<sequence length="1640" mass="183136">MTYPRETWKLFVTKASAVLDDGLAKIANMSIEPRGPSIRDFLDVTREIRLDQFSDEQLRHVPRINHWFHGNLRPLLSSVSGEFLTCLSSRNLSCETFHHVVKEFTHQFHHLDEHRKHMVFKHLIHPFLTRNHTSDPACISSTNGSAGWLHKNFGPYSALVPLRNLLMLNMDFKPLEVLGDLTPMQMADLVLSPHPKSTGREAVIHAVFDHFMETPDEKKLGEFLHKLEMNSRMANFSCETYKTILTRIDHAASSGSSDFQEMSTAVRVAMSQMALKDCSAKAISPGCLNTPVNAGAFCAEFNSSTLESDLPSLNTTMMLCNGSLMKYACQPSLAHLTAENVAMLLKCKLHSNMTYSKETWKLFFVRVQTVLDEALLMFANMSHDLSNPSLPHVVDVLAEILINGLNSSKLTDVHYISKLFQMKLRPFLPFASRTVLSCLSTTNLSCETFQAIVKAMSHVYKAMDRNQQRLVYTHFIQVFLSQTDSSDPGCVSASNNSAHWLKMNFGEFAEFLNLKEIMRLNRNFSVMEALPHLTLGQLAEVAAAPGQLRTPADVHKLMKHVPDAHLGRFFDMFSPAIMGRDFPMEVRSAMLQQVLDRGNLSEPSVSDMEVQEWMQRRLKPLLPHMSKDHVKPFFNILKNRDCNISHEAVGLLDEVRSTLSNDTESEVNANIVQSLKGPDPLRCYMNDSFFLFLKKSFRGFQLPKLSTLVSLMPPPRKAELINSIEPNELSDYLKRPMVVDDDKDLCTVLTHHKKAPELLETERFPNDVARRILPCVLPLALESNDEEEVERWFDNRLPHYLQFLDKDLISSPQVLSASCLSYRKMIFVLGNRYDYNSSNITQSDVYDVIKTYLKTDDGVPKCYNATDPQLNSTAWFLNNINVFINFITEDDLGSFGSDERIEAALAGNIKTISPTVIATLGSGVTGLSTAQLTAATPTILVNSIQTLGAAPGWSKGQANAIIKVLLQGNFQVGNKDNLINLGSLIGGVPSAKISEIDANVLLETASDPVFVTNILNAPQSVKQSYVSKIITLGSSPDKLVANIPDEMVSEIPRNLLIFPSDANLALLNNINKKKWKSEQAVLFFDTVANGIDDTETLSTDILQGFTCTRVRTFEKAKVKNLIKACRRRKGRRRVKLRETQLTCMHNFIKDEKPQNFIDFPPEMLLYYNYQDVEQANCKSYFTATGYSNFNVLSAALNGKKAVLLDNAKKCLDIKQSTINRENLDVLGNMCCTLEDTYITGSDSYILEKLKNCEDFSEMQIKAMEGVLLNDTPKYGPPSKWKRKTLEELGVLPLYFTNNFWGKFKRVYQCTVGNITQVTISDDAFPFGYDEAQFRHCLSADVVKDNLADLSEKVDDDGFQTVILDKLKEAYPSGLAEEQVTLLGSISRMASLDDISKWNITTVDTLSALMESSDGEWEAAKSKAIITKYLQTAGNTLGSSELNLIGGANLCSLDASVVKTITPDSLRDANTLDVSVCSRELKRELFNIAKVAFENRATISKTTYQLILPFLGGASLDYIKLLSTSNVSMDLSIFQSLDPDVISDLTVDDVRNLLGANLDDLKTFENATVVQDWIKEQLQSDLDRLGIGLTGGRATPTTQAPANPTTGQKPTTSGKYVMVMGMLQSCIPEPVLRAVKMADLS</sequence>
<dbReference type="InterPro" id="IPR016024">
    <property type="entry name" value="ARM-type_fold"/>
</dbReference>
<dbReference type="Pfam" id="PF16100">
    <property type="entry name" value="RMI2"/>
    <property type="match status" value="1"/>
</dbReference>
<comment type="similarity">
    <text evidence="2">Belongs to the mesothelin family.</text>
</comment>
<dbReference type="GO" id="GO:0016020">
    <property type="term" value="C:membrane"/>
    <property type="evidence" value="ECO:0007669"/>
    <property type="project" value="UniProtKB-SubCell"/>
</dbReference>
<dbReference type="OrthoDB" id="9329195at2759"/>